<evidence type="ECO:0000259" key="3">
    <source>
        <dbReference type="Pfam" id="PF19289"/>
    </source>
</evidence>
<organism evidence="5 6">
    <name type="scientific">Aeromonas molluscorum 848</name>
    <dbReference type="NCBI Taxonomy" id="1268236"/>
    <lineage>
        <taxon>Bacteria</taxon>
        <taxon>Pseudomonadati</taxon>
        <taxon>Pseudomonadota</taxon>
        <taxon>Gammaproteobacteria</taxon>
        <taxon>Aeromonadales</taxon>
        <taxon>Aeromonadaceae</taxon>
        <taxon>Aeromonas</taxon>
    </lineage>
</organism>
<feature type="domain" description="Metalloprotease TldD/E N-terminal" evidence="2">
    <location>
        <begin position="33"/>
        <end position="97"/>
    </location>
</feature>
<keyword evidence="6" id="KW-1185">Reference proteome</keyword>
<dbReference type="Pfam" id="PF19290">
    <property type="entry name" value="PmbA_TldD_2nd"/>
    <property type="match status" value="1"/>
</dbReference>
<dbReference type="InterPro" id="IPR035068">
    <property type="entry name" value="TldD/PmbA_N"/>
</dbReference>
<dbReference type="GO" id="GO:0006508">
    <property type="term" value="P:proteolysis"/>
    <property type="evidence" value="ECO:0007669"/>
    <property type="project" value="InterPro"/>
</dbReference>
<dbReference type="NCBIfam" id="NF008268">
    <property type="entry name" value="PRK11040.1"/>
    <property type="match status" value="1"/>
</dbReference>
<protein>
    <submittedName>
        <fullName evidence="5">Modulator of DNA gyrase PmbA</fullName>
    </submittedName>
</protein>
<comment type="similarity">
    <text evidence="1">Belongs to the peptidase U62 family.</text>
</comment>
<dbReference type="AlphaFoldDB" id="R1FB93"/>
<dbReference type="GO" id="GO:0008237">
    <property type="term" value="F:metallopeptidase activity"/>
    <property type="evidence" value="ECO:0007669"/>
    <property type="project" value="InterPro"/>
</dbReference>
<evidence type="ECO:0000313" key="6">
    <source>
        <dbReference type="Proteomes" id="UP000013526"/>
    </source>
</evidence>
<dbReference type="SUPFAM" id="SSF111283">
    <property type="entry name" value="Putative modulator of DNA gyrase, PmbA/TldD"/>
    <property type="match status" value="1"/>
</dbReference>
<feature type="domain" description="Metalloprotease TldD/E C-terminal" evidence="3">
    <location>
        <begin position="239"/>
        <end position="446"/>
    </location>
</feature>
<dbReference type="Pfam" id="PF01523">
    <property type="entry name" value="PmbA_TldD_1st"/>
    <property type="match status" value="1"/>
</dbReference>
<dbReference type="InterPro" id="IPR002510">
    <property type="entry name" value="Metalloprtase-TldD/E_N"/>
</dbReference>
<name>R1FB93_9GAMM</name>
<evidence type="ECO:0000313" key="5">
    <source>
        <dbReference type="EMBL" id="EOD56932.1"/>
    </source>
</evidence>
<dbReference type="OrthoDB" id="9803618at2"/>
<dbReference type="PATRIC" id="fig|1268236.3.peg.142"/>
<dbReference type="GO" id="GO:0005829">
    <property type="term" value="C:cytosol"/>
    <property type="evidence" value="ECO:0007669"/>
    <property type="project" value="TreeGrafter"/>
</dbReference>
<dbReference type="InterPro" id="IPR036059">
    <property type="entry name" value="TldD/PmbA_sf"/>
</dbReference>
<dbReference type="RefSeq" id="WP_005891001.1">
    <property type="nucleotide sequence ID" value="NZ_AQGQ01000002.1"/>
</dbReference>
<proteinExistence type="inferred from homology"/>
<evidence type="ECO:0000256" key="1">
    <source>
        <dbReference type="ARBA" id="ARBA00005836"/>
    </source>
</evidence>
<dbReference type="Gene3D" id="3.30.2290.10">
    <property type="entry name" value="PmbA/TldD superfamily"/>
    <property type="match status" value="1"/>
</dbReference>
<comment type="caution">
    <text evidence="5">The sequence shown here is derived from an EMBL/GenBank/DDBJ whole genome shotgun (WGS) entry which is preliminary data.</text>
</comment>
<dbReference type="InterPro" id="IPR045569">
    <property type="entry name" value="Metalloprtase-TldD/E_C"/>
</dbReference>
<dbReference type="PANTHER" id="PTHR43421:SF1">
    <property type="entry name" value="METALLOPROTEASE PMBA"/>
    <property type="match status" value="1"/>
</dbReference>
<dbReference type="PANTHER" id="PTHR43421">
    <property type="entry name" value="METALLOPROTEASE PMBA"/>
    <property type="match status" value="1"/>
</dbReference>
<evidence type="ECO:0000259" key="4">
    <source>
        <dbReference type="Pfam" id="PF19290"/>
    </source>
</evidence>
<sequence>MTQQDEIRQDQTQLEAVVAEALEIAKGLGASLAEVSISKQTGLSVNTRGCELESIEFNKDGALGIAVYRNGCKGSSSTTDLSKSAIRAAVEAAIEIARHTSADDCAGLAEPDLLAWDAPDLQLCHPIELDPQRGIALAIECERLALNRDSRIKHSDGAGFSSHLGIKVYGNSHGFVKGYAASRNSLSCMLIGEQDGDMQRDYGYSSSRDLAGLWSPQRIADEAVERTVARLGARKITTRHAPVLFHPDTAAGLWGHLVMAISGGNLYRKSSFLQGRLGEQILPAWLRIQEFPHLLGGLASSPFDGEGVRTQDRDIIRDGSLMSWLLTSYSARKLGLTTTGHAGGIHNWQVSNTGQDFQTLLKEMGTGLLVTELMGQGVNIVNGDYSRGAAGFWVENGEIAYPVEEITIAGNLNDMYRQIVAVGTDEDERSSLKTGSVLVENMKLAGH</sequence>
<feature type="domain" description="Metalloprotease TldD/E central" evidence="4">
    <location>
        <begin position="125"/>
        <end position="231"/>
    </location>
</feature>
<dbReference type="Pfam" id="PF19289">
    <property type="entry name" value="PmbA_TldD_3rd"/>
    <property type="match status" value="1"/>
</dbReference>
<dbReference type="InterPro" id="IPR045570">
    <property type="entry name" value="Metalloprtase-TldD/E_cen_dom"/>
</dbReference>
<accession>R1FB93</accession>
<evidence type="ECO:0000259" key="2">
    <source>
        <dbReference type="Pfam" id="PF01523"/>
    </source>
</evidence>
<dbReference type="EMBL" id="AQGQ01000002">
    <property type="protein sequence ID" value="EOD56932.1"/>
    <property type="molecule type" value="Genomic_DNA"/>
</dbReference>
<reference evidence="5 6" key="1">
    <citation type="journal article" date="2013" name="Genome Announc.">
        <title>Draft Genome Sequence of Aeromonas molluscorum Strain 848TT, Isolated from Bivalve Molluscs.</title>
        <authorList>
            <person name="Spataro N."/>
            <person name="Farfan M."/>
            <person name="Albarral V."/>
            <person name="Sanglas A."/>
            <person name="Loren J.G."/>
            <person name="Fuste M.C."/>
            <person name="Bosch E."/>
        </authorList>
    </citation>
    <scope>NUCLEOTIDE SEQUENCE [LARGE SCALE GENOMIC DNA]</scope>
    <source>
        <strain evidence="5 6">848</strain>
    </source>
</reference>
<gene>
    <name evidence="5" type="ORF">G113_00704</name>
</gene>
<dbReference type="Proteomes" id="UP000013526">
    <property type="component" value="Unassembled WGS sequence"/>
</dbReference>
<dbReference type="InterPro" id="IPR047657">
    <property type="entry name" value="PmbA"/>
</dbReference>